<dbReference type="InterPro" id="IPR036628">
    <property type="entry name" value="Clp_N_dom_sf"/>
</dbReference>
<name>A0ABU8MNE7_9PSEU</name>
<dbReference type="EMBL" id="JBBEGN010000004">
    <property type="protein sequence ID" value="MEJ2868431.1"/>
    <property type="molecule type" value="Genomic_DNA"/>
</dbReference>
<dbReference type="Gene3D" id="1.10.1780.10">
    <property type="entry name" value="Clp, N-terminal domain"/>
    <property type="match status" value="1"/>
</dbReference>
<protein>
    <submittedName>
        <fullName evidence="2">Clp protease N-terminal domain-containing protein</fullName>
    </submittedName>
</protein>
<dbReference type="GO" id="GO:0008233">
    <property type="term" value="F:peptidase activity"/>
    <property type="evidence" value="ECO:0007669"/>
    <property type="project" value="UniProtKB-KW"/>
</dbReference>
<dbReference type="InterPro" id="IPR004176">
    <property type="entry name" value="Clp_R_N"/>
</dbReference>
<evidence type="ECO:0000313" key="3">
    <source>
        <dbReference type="Proteomes" id="UP001385809"/>
    </source>
</evidence>
<dbReference type="RefSeq" id="WP_337695015.1">
    <property type="nucleotide sequence ID" value="NZ_JBBEGN010000004.1"/>
</dbReference>
<feature type="domain" description="Clp R" evidence="1">
    <location>
        <begin position="2"/>
        <end position="43"/>
    </location>
</feature>
<dbReference type="GO" id="GO:0006508">
    <property type="term" value="P:proteolysis"/>
    <property type="evidence" value="ECO:0007669"/>
    <property type="project" value="UniProtKB-KW"/>
</dbReference>
<dbReference type="Proteomes" id="UP001385809">
    <property type="component" value="Unassembled WGS sequence"/>
</dbReference>
<evidence type="ECO:0000259" key="1">
    <source>
        <dbReference type="Pfam" id="PF02861"/>
    </source>
</evidence>
<organism evidence="2 3">
    <name type="scientific">Actinomycetospora aurantiaca</name>
    <dbReference type="NCBI Taxonomy" id="3129233"/>
    <lineage>
        <taxon>Bacteria</taxon>
        <taxon>Bacillati</taxon>
        <taxon>Actinomycetota</taxon>
        <taxon>Actinomycetes</taxon>
        <taxon>Pseudonocardiales</taxon>
        <taxon>Pseudonocardiaceae</taxon>
        <taxon>Actinomycetospora</taxon>
    </lineage>
</organism>
<sequence>MRLTPRSSRSLDLARREALGLGAAEIGTAHLLLGLAEEGRESGDPLLADVDPDRVRGLLPLRRRAGAPPLSPCAAASLAAAARRARGGAVDVAHLLAAVLGYPSSSAVGVLERLGLDAGHLWVRAGADVAAPTPLLVRR</sequence>
<dbReference type="Pfam" id="PF02861">
    <property type="entry name" value="Clp_N"/>
    <property type="match status" value="1"/>
</dbReference>
<keyword evidence="3" id="KW-1185">Reference proteome</keyword>
<accession>A0ABU8MNE7</accession>
<keyword evidence="2" id="KW-0645">Protease</keyword>
<proteinExistence type="predicted"/>
<dbReference type="SUPFAM" id="SSF81923">
    <property type="entry name" value="Double Clp-N motif"/>
    <property type="match status" value="1"/>
</dbReference>
<evidence type="ECO:0000313" key="2">
    <source>
        <dbReference type="EMBL" id="MEJ2868431.1"/>
    </source>
</evidence>
<comment type="caution">
    <text evidence="2">The sequence shown here is derived from an EMBL/GenBank/DDBJ whole genome shotgun (WGS) entry which is preliminary data.</text>
</comment>
<reference evidence="2 3" key="1">
    <citation type="submission" date="2024-03" db="EMBL/GenBank/DDBJ databases">
        <title>Actinomycetospora sp. OC33-EN08, a novel actinomycete isolated from wild orchid (Aerides multiflora).</title>
        <authorList>
            <person name="Suriyachadkun C."/>
        </authorList>
    </citation>
    <scope>NUCLEOTIDE SEQUENCE [LARGE SCALE GENOMIC DNA]</scope>
    <source>
        <strain evidence="2 3">OC33-EN08</strain>
    </source>
</reference>
<gene>
    <name evidence="2" type="ORF">WCD74_11700</name>
</gene>
<keyword evidence="2" id="KW-0378">Hydrolase</keyword>